<dbReference type="RefSeq" id="WP_207269036.1">
    <property type="nucleotide sequence ID" value="NZ_CP071463.1"/>
</dbReference>
<dbReference type="KEGG" id="hlo:J0X27_10105"/>
<dbReference type="EMBL" id="CP071463">
    <property type="protein sequence ID" value="QSW83834.1"/>
    <property type="molecule type" value="Genomic_DNA"/>
</dbReference>
<accession>A0A8A2U4U6</accession>
<feature type="compositionally biased region" description="Basic and acidic residues" evidence="1">
    <location>
        <begin position="85"/>
        <end position="95"/>
    </location>
</feature>
<name>A0A8A2U4U6_9EURY</name>
<keyword evidence="2" id="KW-0472">Membrane</keyword>
<gene>
    <name evidence="3" type="ORF">J0X27_10105</name>
</gene>
<evidence type="ECO:0000256" key="1">
    <source>
        <dbReference type="SAM" id="MobiDB-lite"/>
    </source>
</evidence>
<feature type="region of interest" description="Disordered" evidence="1">
    <location>
        <begin position="75"/>
        <end position="95"/>
    </location>
</feature>
<keyword evidence="4" id="KW-1185">Reference proteome</keyword>
<evidence type="ECO:0000313" key="3">
    <source>
        <dbReference type="EMBL" id="QSW83834.1"/>
    </source>
</evidence>
<evidence type="ECO:0000256" key="2">
    <source>
        <dbReference type="SAM" id="Phobius"/>
    </source>
</evidence>
<proteinExistence type="predicted"/>
<reference evidence="3 4" key="1">
    <citation type="journal article" date="2006" name="Int. J. Syst. Evol. Microbiol.">
        <title>Haloterrigena longa sp. nov. and Haloterrigena limicola sp. nov., extremely halophilic archaea isolated from a salt lake.</title>
        <authorList>
            <person name="Cui H.L."/>
            <person name="Tohty D."/>
            <person name="Zhou P.J."/>
            <person name="Liu S.J."/>
        </authorList>
    </citation>
    <scope>NUCLEOTIDE SEQUENCE [LARGE SCALE GENOMIC DNA]</scope>
    <source>
        <strain evidence="3 4">ABH32</strain>
    </source>
</reference>
<dbReference type="AlphaFoldDB" id="A0A8A2U4U6"/>
<protein>
    <submittedName>
        <fullName evidence="3">Uncharacterized protein</fullName>
    </submittedName>
</protein>
<keyword evidence="2" id="KW-0812">Transmembrane</keyword>
<feature type="transmembrane region" description="Helical" evidence="2">
    <location>
        <begin position="57"/>
        <end position="75"/>
    </location>
</feature>
<dbReference type="OrthoDB" id="43518at2157"/>
<keyword evidence="2" id="KW-1133">Transmembrane helix</keyword>
<sequence length="95" mass="9975">MRRTLAPISVFAAIVVEGIGGVALLGAVGLVETAFQVVDLTSIDLHFQESDGPERATRAYAVLMTAGLVLSGLWIGETDDGTSGRARDRNSKTSK</sequence>
<organism evidence="3 4">
    <name type="scientific">Natrinema longum</name>
    <dbReference type="NCBI Taxonomy" id="370324"/>
    <lineage>
        <taxon>Archaea</taxon>
        <taxon>Methanobacteriati</taxon>
        <taxon>Methanobacteriota</taxon>
        <taxon>Stenosarchaea group</taxon>
        <taxon>Halobacteria</taxon>
        <taxon>Halobacteriales</taxon>
        <taxon>Natrialbaceae</taxon>
        <taxon>Natrinema</taxon>
    </lineage>
</organism>
<dbReference type="GeneID" id="63184099"/>
<evidence type="ECO:0000313" key="4">
    <source>
        <dbReference type="Proteomes" id="UP000663191"/>
    </source>
</evidence>
<dbReference type="Proteomes" id="UP000663191">
    <property type="component" value="Chromosome"/>
</dbReference>